<protein>
    <recommendedName>
        <fullName evidence="2">histidine kinase</fullName>
        <ecNumber evidence="2">2.7.13.3</ecNumber>
    </recommendedName>
</protein>
<feature type="domain" description="PAS" evidence="7">
    <location>
        <begin position="152"/>
        <end position="207"/>
    </location>
</feature>
<dbReference type="SMART" id="SM00387">
    <property type="entry name" value="HATPase_c"/>
    <property type="match status" value="1"/>
</dbReference>
<dbReference type="SMART" id="SM00086">
    <property type="entry name" value="PAC"/>
    <property type="match status" value="2"/>
</dbReference>
<accession>A0A9X1JUL0</accession>
<dbReference type="CDD" id="cd00130">
    <property type="entry name" value="PAS"/>
    <property type="match status" value="2"/>
</dbReference>
<evidence type="ECO:0000256" key="2">
    <source>
        <dbReference type="ARBA" id="ARBA00012438"/>
    </source>
</evidence>
<dbReference type="InterPro" id="IPR052162">
    <property type="entry name" value="Sensor_kinase/Photoreceptor"/>
</dbReference>
<dbReference type="EMBL" id="JAHWDP010000001">
    <property type="protein sequence ID" value="MBW2936964.1"/>
    <property type="molecule type" value="Genomic_DNA"/>
</dbReference>
<dbReference type="RefSeq" id="WP_219050947.1">
    <property type="nucleotide sequence ID" value="NZ_JAHWDP010000001.1"/>
</dbReference>
<feature type="domain" description="PAS" evidence="7">
    <location>
        <begin position="25"/>
        <end position="55"/>
    </location>
</feature>
<dbReference type="PANTHER" id="PTHR43304">
    <property type="entry name" value="PHYTOCHROME-LIKE PROTEIN CPH1"/>
    <property type="match status" value="1"/>
</dbReference>
<dbReference type="Pfam" id="PF13426">
    <property type="entry name" value="PAS_9"/>
    <property type="match status" value="2"/>
</dbReference>
<dbReference type="AlphaFoldDB" id="A0A9X1JUL0"/>
<evidence type="ECO:0000259" key="7">
    <source>
        <dbReference type="PROSITE" id="PS50112"/>
    </source>
</evidence>
<name>A0A9X1JUL0_9FLAO</name>
<dbReference type="CDD" id="cd00075">
    <property type="entry name" value="HATPase"/>
    <property type="match status" value="1"/>
</dbReference>
<dbReference type="InterPro" id="IPR000014">
    <property type="entry name" value="PAS"/>
</dbReference>
<dbReference type="PANTHER" id="PTHR43304:SF1">
    <property type="entry name" value="PAC DOMAIN-CONTAINING PROTEIN"/>
    <property type="match status" value="1"/>
</dbReference>
<evidence type="ECO:0000259" key="8">
    <source>
        <dbReference type="PROSITE" id="PS50113"/>
    </source>
</evidence>
<dbReference type="SMART" id="SM00091">
    <property type="entry name" value="PAS"/>
    <property type="match status" value="2"/>
</dbReference>
<reference evidence="9" key="1">
    <citation type="submission" date="2021-07" db="EMBL/GenBank/DDBJ databases">
        <title>Aureisphaera sp. CAU 1614 isolated from sea sediment.</title>
        <authorList>
            <person name="Kim W."/>
        </authorList>
    </citation>
    <scope>NUCLEOTIDE SEQUENCE</scope>
    <source>
        <strain evidence="9">CAU 1614</strain>
    </source>
</reference>
<gene>
    <name evidence="9" type="ORF">KXJ69_02535</name>
</gene>
<proteinExistence type="predicted"/>
<organism evidence="9 10">
    <name type="scientific">Halomarinibacterium sedimenti</name>
    <dbReference type="NCBI Taxonomy" id="2857106"/>
    <lineage>
        <taxon>Bacteria</taxon>
        <taxon>Pseudomonadati</taxon>
        <taxon>Bacteroidota</taxon>
        <taxon>Flavobacteriia</taxon>
        <taxon>Flavobacteriales</taxon>
        <taxon>Flavobacteriaceae</taxon>
        <taxon>Halomarinibacterium</taxon>
    </lineage>
</organism>
<keyword evidence="4" id="KW-0808">Transferase</keyword>
<comment type="catalytic activity">
    <reaction evidence="1">
        <text>ATP + protein L-histidine = ADP + protein N-phospho-L-histidine.</text>
        <dbReference type="EC" id="2.7.13.3"/>
    </reaction>
</comment>
<feature type="domain" description="PAC" evidence="8">
    <location>
        <begin position="214"/>
        <end position="264"/>
    </location>
</feature>
<dbReference type="EC" id="2.7.13.3" evidence="2"/>
<sequence>MGAIKNISEVTHLQNDLNFNKNAIVSITDLRGRLIYANEKYCKIIGYNQHEIIGEPHKILECPRHKEAKYRDLWKTIKKGKIWKGVLKNRTHDGRTTWLEATISPILNKRGNLNKFVGIYNEISKNYNREMDEIESDLKYHTIFKLINVSIMMVVESRGFITEWNKGAENAFGYTDEEILGKNISQLIAPIDRERSLAELKKVVNNLSPSCLNETIEMTGIKKNGDEFPLEIALNKWEIGSRTYYSAIMMDITKRKVLEKKLRKKSRDLEAFLYRSAHELMAPISTAEGIVDLMKYEKVNDNIIELTSLLDSTLEKGKTVLEKMANSSIMMETSRAPEMINFRKIIDGVVHYLSKQYELEGIKFKVKILASSGFHSYKNLLKLLFKNLIENAIKFKNPALDNHEPIISIEIDSVGRDIQIKISDNGVGIPKENLDKIFQLFYSENLCEANGYGNGLGLYIVNNIVDELNGNINVESEFNKGTCFTIFLSDARI</sequence>
<evidence type="ECO:0000313" key="9">
    <source>
        <dbReference type="EMBL" id="MBW2936964.1"/>
    </source>
</evidence>
<dbReference type="PROSITE" id="PS50113">
    <property type="entry name" value="PAC"/>
    <property type="match status" value="2"/>
</dbReference>
<keyword evidence="5 9" id="KW-0418">Kinase</keyword>
<dbReference type="InterPro" id="IPR005467">
    <property type="entry name" value="His_kinase_dom"/>
</dbReference>
<evidence type="ECO:0000256" key="1">
    <source>
        <dbReference type="ARBA" id="ARBA00000085"/>
    </source>
</evidence>
<dbReference type="PROSITE" id="PS50109">
    <property type="entry name" value="HIS_KIN"/>
    <property type="match status" value="1"/>
</dbReference>
<dbReference type="InterPro" id="IPR001610">
    <property type="entry name" value="PAC"/>
</dbReference>
<evidence type="ECO:0000256" key="5">
    <source>
        <dbReference type="ARBA" id="ARBA00022777"/>
    </source>
</evidence>
<dbReference type="InterPro" id="IPR000700">
    <property type="entry name" value="PAS-assoc_C"/>
</dbReference>
<feature type="domain" description="PAC" evidence="8">
    <location>
        <begin position="81"/>
        <end position="135"/>
    </location>
</feature>
<keyword evidence="10" id="KW-1185">Reference proteome</keyword>
<evidence type="ECO:0000313" key="10">
    <source>
        <dbReference type="Proteomes" id="UP001138686"/>
    </source>
</evidence>
<keyword evidence="3" id="KW-0597">Phosphoprotein</keyword>
<evidence type="ECO:0000256" key="4">
    <source>
        <dbReference type="ARBA" id="ARBA00022679"/>
    </source>
</evidence>
<dbReference type="NCBIfam" id="TIGR00229">
    <property type="entry name" value="sensory_box"/>
    <property type="match status" value="2"/>
</dbReference>
<dbReference type="PROSITE" id="PS50112">
    <property type="entry name" value="PAS"/>
    <property type="match status" value="2"/>
</dbReference>
<evidence type="ECO:0000259" key="6">
    <source>
        <dbReference type="PROSITE" id="PS50109"/>
    </source>
</evidence>
<evidence type="ECO:0000256" key="3">
    <source>
        <dbReference type="ARBA" id="ARBA00022553"/>
    </source>
</evidence>
<feature type="domain" description="Histidine kinase" evidence="6">
    <location>
        <begin position="275"/>
        <end position="492"/>
    </location>
</feature>
<dbReference type="GO" id="GO:0004673">
    <property type="term" value="F:protein histidine kinase activity"/>
    <property type="evidence" value="ECO:0007669"/>
    <property type="project" value="UniProtKB-EC"/>
</dbReference>
<dbReference type="InterPro" id="IPR003594">
    <property type="entry name" value="HATPase_dom"/>
</dbReference>
<dbReference type="Proteomes" id="UP001138686">
    <property type="component" value="Unassembled WGS sequence"/>
</dbReference>
<dbReference type="Pfam" id="PF02518">
    <property type="entry name" value="HATPase_c"/>
    <property type="match status" value="1"/>
</dbReference>
<comment type="caution">
    <text evidence="9">The sequence shown here is derived from an EMBL/GenBank/DDBJ whole genome shotgun (WGS) entry which is preliminary data.</text>
</comment>